<protein>
    <submittedName>
        <fullName evidence="10">Glycosyltransferase</fullName>
    </submittedName>
</protein>
<dbReference type="Proteomes" id="UP000386575">
    <property type="component" value="Unassembled WGS sequence"/>
</dbReference>
<dbReference type="GO" id="GO:0005886">
    <property type="term" value="C:plasma membrane"/>
    <property type="evidence" value="ECO:0007669"/>
    <property type="project" value="UniProtKB-SubCell"/>
</dbReference>
<keyword evidence="3" id="KW-0328">Glycosyltransferase</keyword>
<dbReference type="GO" id="GO:0016763">
    <property type="term" value="F:pentosyltransferase activity"/>
    <property type="evidence" value="ECO:0007669"/>
    <property type="project" value="TreeGrafter"/>
</dbReference>
<dbReference type="AlphaFoldDB" id="A0A6A1TNM8"/>
<comment type="caution">
    <text evidence="10">The sequence shown here is derived from an EMBL/GenBank/DDBJ whole genome shotgun (WGS) entry which is preliminary data.</text>
</comment>
<keyword evidence="2" id="KW-1003">Cell membrane</keyword>
<dbReference type="InterPro" id="IPR050297">
    <property type="entry name" value="LipidA_mod_glycosyltrf_83"/>
</dbReference>
<keyword evidence="7 8" id="KW-0472">Membrane</keyword>
<gene>
    <name evidence="10" type="ORF">F4V91_04910</name>
</gene>
<dbReference type="InterPro" id="IPR038731">
    <property type="entry name" value="RgtA/B/C-like"/>
</dbReference>
<evidence type="ECO:0000256" key="8">
    <source>
        <dbReference type="SAM" id="Phobius"/>
    </source>
</evidence>
<dbReference type="EMBL" id="VZUL01000002">
    <property type="protein sequence ID" value="KAB1085830.1"/>
    <property type="molecule type" value="Genomic_DNA"/>
</dbReference>
<evidence type="ECO:0000256" key="7">
    <source>
        <dbReference type="ARBA" id="ARBA00023136"/>
    </source>
</evidence>
<dbReference type="GO" id="GO:0009103">
    <property type="term" value="P:lipopolysaccharide biosynthetic process"/>
    <property type="evidence" value="ECO:0007669"/>
    <property type="project" value="UniProtKB-ARBA"/>
</dbReference>
<feature type="transmembrane region" description="Helical" evidence="8">
    <location>
        <begin position="124"/>
        <end position="141"/>
    </location>
</feature>
<evidence type="ECO:0000259" key="9">
    <source>
        <dbReference type="Pfam" id="PF13231"/>
    </source>
</evidence>
<feature type="transmembrane region" description="Helical" evidence="8">
    <location>
        <begin position="148"/>
        <end position="166"/>
    </location>
</feature>
<evidence type="ECO:0000313" key="10">
    <source>
        <dbReference type="EMBL" id="KAB1085830.1"/>
    </source>
</evidence>
<evidence type="ECO:0000256" key="3">
    <source>
        <dbReference type="ARBA" id="ARBA00022676"/>
    </source>
</evidence>
<reference evidence="10 11" key="1">
    <citation type="submission" date="2019-09" db="EMBL/GenBank/DDBJ databases">
        <title>Genome sequencing of Ng87 strain.</title>
        <authorList>
            <person name="Karasev E.S."/>
            <person name="Andronov E."/>
        </authorList>
    </citation>
    <scope>NUCLEOTIDE SEQUENCE [LARGE SCALE GENOMIC DNA]</scope>
    <source>
        <strain evidence="10 11">Ng87</strain>
    </source>
</reference>
<comment type="subcellular location">
    <subcellularLocation>
        <location evidence="1">Cell membrane</location>
        <topology evidence="1">Multi-pass membrane protein</topology>
    </subcellularLocation>
</comment>
<evidence type="ECO:0000256" key="6">
    <source>
        <dbReference type="ARBA" id="ARBA00022989"/>
    </source>
</evidence>
<evidence type="ECO:0000256" key="2">
    <source>
        <dbReference type="ARBA" id="ARBA00022475"/>
    </source>
</evidence>
<feature type="transmembrane region" description="Helical" evidence="8">
    <location>
        <begin position="172"/>
        <end position="203"/>
    </location>
</feature>
<dbReference type="Pfam" id="PF13231">
    <property type="entry name" value="PMT_2"/>
    <property type="match status" value="1"/>
</dbReference>
<feature type="transmembrane region" description="Helical" evidence="8">
    <location>
        <begin position="309"/>
        <end position="327"/>
    </location>
</feature>
<organism evidence="10 11">
    <name type="scientific">Neorhizobium galegae</name>
    <name type="common">Rhizobium galegae</name>
    <dbReference type="NCBI Taxonomy" id="399"/>
    <lineage>
        <taxon>Bacteria</taxon>
        <taxon>Pseudomonadati</taxon>
        <taxon>Pseudomonadota</taxon>
        <taxon>Alphaproteobacteria</taxon>
        <taxon>Hyphomicrobiales</taxon>
        <taxon>Rhizobiaceae</taxon>
        <taxon>Rhizobium/Agrobacterium group</taxon>
        <taxon>Neorhizobium</taxon>
    </lineage>
</organism>
<evidence type="ECO:0000313" key="11">
    <source>
        <dbReference type="Proteomes" id="UP000386575"/>
    </source>
</evidence>
<feature type="transmembrane region" description="Helical" evidence="8">
    <location>
        <begin position="76"/>
        <end position="96"/>
    </location>
</feature>
<proteinExistence type="predicted"/>
<evidence type="ECO:0000256" key="1">
    <source>
        <dbReference type="ARBA" id="ARBA00004651"/>
    </source>
</evidence>
<evidence type="ECO:0000256" key="5">
    <source>
        <dbReference type="ARBA" id="ARBA00022692"/>
    </source>
</evidence>
<sequence>MTTRSATSSGKSMRAMRRISDALARRPHLILWLIAAYYVLAVILRVLRSEALESDEAEQLYQSQFLLMGYGRQPPFYNWLQYGVVHLIGPSVLAIALVKNLLLFLTCAVYGLAARVLLKNPRLVAIAMIGVIAMPAISVMAQRDLTHAIATLFAVALFFYGFLKTLTRPSLWTYLLTGIAVGFGLIAKYNFVIVPVAAILAILPEPDLRKRILDWRLIPALAVVGVICLPHGLWVLGNLSEATAGTIKAMREDASGNPILDRLSGIGTLFVAILTGGLPVLAFFLIAFRRSLVDAWRATNHWTRVIGRTLVICLIAVGLIGLGFGATSISEKWLSPFLVLLSLYLCLKLEAANAETSRSIPRLLFPVAVLALGFVVYIALGNVIGPIFGNYTKENLPSGRFIEQAVAEHAGAKPAYVITADPYLAGSARLELPQARVLLQSFGQTPPLGEAERSQPGLIVWQGGGETLAALRPYLQANGIAAEGLVPATKAVPYLFSGGRDSVNFGYAWVEPGR</sequence>
<feature type="transmembrane region" description="Helical" evidence="8">
    <location>
        <begin position="363"/>
        <end position="388"/>
    </location>
</feature>
<keyword evidence="6 8" id="KW-1133">Transmembrane helix</keyword>
<accession>A0A6A1TNM8</accession>
<feature type="domain" description="Glycosyltransferase RgtA/B/C/D-like" evidence="9">
    <location>
        <begin position="73"/>
        <end position="234"/>
    </location>
</feature>
<feature type="transmembrane region" description="Helical" evidence="8">
    <location>
        <begin position="215"/>
        <end position="236"/>
    </location>
</feature>
<keyword evidence="4 10" id="KW-0808">Transferase</keyword>
<name>A0A6A1TNM8_NEOGA</name>
<feature type="transmembrane region" description="Helical" evidence="8">
    <location>
        <begin position="101"/>
        <end position="118"/>
    </location>
</feature>
<keyword evidence="5 8" id="KW-0812">Transmembrane</keyword>
<evidence type="ECO:0000256" key="4">
    <source>
        <dbReference type="ARBA" id="ARBA00022679"/>
    </source>
</evidence>
<dbReference type="PANTHER" id="PTHR33908:SF11">
    <property type="entry name" value="MEMBRANE PROTEIN"/>
    <property type="match status" value="1"/>
</dbReference>
<dbReference type="PANTHER" id="PTHR33908">
    <property type="entry name" value="MANNOSYLTRANSFERASE YKCB-RELATED"/>
    <property type="match status" value="1"/>
</dbReference>
<feature type="transmembrane region" description="Helical" evidence="8">
    <location>
        <begin position="266"/>
        <end position="288"/>
    </location>
</feature>